<sequence length="1219" mass="140473">MANEVEINKFVESPVVAWLITCLDDPTILLSYNDIIDGVLLHNVFLQVDPEALYDGVQHSCGDIKIRTRNLEIVLNNIRQYYHCQLKQLVMVSPNIYKLAKEPEKNVNEARMLLILLLGAAAQCPHNHQFIDRIQDIRHESVQMGIADCIKEVTNGTGIVIKPEVMDNVNLGAVFTNMQNILKERDEYLAELQEIKALTVGNDFEMSILDKSVDTSVQDSNSTLNRSSASFKNSLNLSTVKDDSAFNLATKYQDTSREDSHIALELVELKTKIRKQRQEIEEKTEQIAECKTEITSREEMIIKLREQNQELKMAARKGKSYQDELDAAMEKVSQVDKLEVEMSKFKDIDSELDFYKRRVNELRDDNRLLTEGRAILDEKLAALQKQVSVVTKLEQEIEDYKAKMQETHHERMIEKVRYQELYEEKEQLLNIIKSKSPMHEIQAKIEVDEMSMELDPNSFDNIKPTDNRLSDELERSAQSQVLRLELENTKLRHAMDLIKDQQYGEYKTKLSELNHANLELRLCVKQLEVAKEKLENEKKTLQSTIDSGNKRCEKLESNAKSQLAKIDSLQQEIENLRQRMMEINASNEEKLERERQYAKNMIAISERRAEETENLYKDEMANLARLTTENQTQQERILSLERSTEASHNELLKIRDQFSDKERLIDEANMTIKDLERKLSMAHSRIATFDVQLVRLAELETIRKELDAKAAVDRETLETLQADLIAEKLAVKRANERLAQLAESQPNSNESDFAAADEERARLQVTVSRLESEIHTMTSQQAETQAANRELEARCQRLETELAALEKARDELVTDQRRLQTLHDQLGLEYEDLEKERESMRASLRDVRQDVRQLRQKLDQAEAKVLQVQREKDKTVANATSLANLRLEHSKLRDDFRFLYKTAEGVKEQNRALLLENQKLRSECTAKSMRVAELQGDLSVNEQRLSRLETDKSKLVERLDMMTHTNNVLESDRRSLMDQVTLVFTQYHELLQHSLEDREQHYMEEKIYTDKVNHLHRQKEKLEEKIMDYYRKTENANKKKGLGASFVRKVRKGLFGRASSSRRASWTGDSLNRCETPPNSTCDLEERKATPVHSRSSSNEFDDLPAGIYEPGLSLPGTRRGVYYNDVSPPSLSHSTPNRSPPTIQSPEPSPPESDSERKDPQSIIVFNKVSAVINETTSSNVVAQQSTSEPPPKTSDNEASNDKDEKLPSSIWYEYGCV</sequence>
<feature type="region of interest" description="Disordered" evidence="5">
    <location>
        <begin position="1058"/>
        <end position="1163"/>
    </location>
</feature>
<name>A0A6H5II92_9HYME</name>
<keyword evidence="3 4" id="KW-0175">Coiled coil</keyword>
<protein>
    <recommendedName>
        <fullName evidence="6">HOOK N-terminal domain-containing protein</fullName>
    </recommendedName>
</protein>
<dbReference type="Gene3D" id="1.20.5.340">
    <property type="match status" value="1"/>
</dbReference>
<dbReference type="InterPro" id="IPR036872">
    <property type="entry name" value="CH_dom_sf"/>
</dbReference>
<proteinExistence type="predicted"/>
<dbReference type="GO" id="GO:0030705">
    <property type="term" value="P:cytoskeleton-dependent intracellular transport"/>
    <property type="evidence" value="ECO:0007669"/>
    <property type="project" value="InterPro"/>
</dbReference>
<dbReference type="Proteomes" id="UP000479190">
    <property type="component" value="Unassembled WGS sequence"/>
</dbReference>
<gene>
    <name evidence="7" type="ORF">TBRA_LOCUS6399</name>
</gene>
<feature type="coiled-coil region" evidence="4">
    <location>
        <begin position="1005"/>
        <end position="1039"/>
    </location>
</feature>
<feature type="coiled-coil region" evidence="4">
    <location>
        <begin position="517"/>
        <end position="685"/>
    </location>
</feature>
<dbReference type="GO" id="GO:0008017">
    <property type="term" value="F:microtubule binding"/>
    <property type="evidence" value="ECO:0007669"/>
    <property type="project" value="TreeGrafter"/>
</dbReference>
<dbReference type="Gene3D" id="1.10.418.10">
    <property type="entry name" value="Calponin-like domain"/>
    <property type="match status" value="1"/>
</dbReference>
<evidence type="ECO:0000256" key="4">
    <source>
        <dbReference type="SAM" id="Coils"/>
    </source>
</evidence>
<evidence type="ECO:0000313" key="8">
    <source>
        <dbReference type="Proteomes" id="UP000479190"/>
    </source>
</evidence>
<keyword evidence="2" id="KW-0963">Cytoplasm</keyword>
<evidence type="ECO:0000256" key="3">
    <source>
        <dbReference type="ARBA" id="ARBA00023054"/>
    </source>
</evidence>
<feature type="coiled-coil region" evidence="4">
    <location>
        <begin position="717"/>
        <end position="878"/>
    </location>
</feature>
<dbReference type="Pfam" id="PF19047">
    <property type="entry name" value="HOOK_N"/>
    <property type="match status" value="1"/>
</dbReference>
<evidence type="ECO:0000256" key="1">
    <source>
        <dbReference type="ARBA" id="ARBA00004496"/>
    </source>
</evidence>
<dbReference type="PANTHER" id="PTHR18947">
    <property type="entry name" value="HOOK PROTEINS"/>
    <property type="match status" value="1"/>
</dbReference>
<dbReference type="SUPFAM" id="SSF116907">
    <property type="entry name" value="Hook domain"/>
    <property type="match status" value="1"/>
</dbReference>
<dbReference type="EMBL" id="CADCXV010000745">
    <property type="protein sequence ID" value="CAB0034501.1"/>
    <property type="molecule type" value="Genomic_DNA"/>
</dbReference>
<feature type="coiled-coil region" evidence="4">
    <location>
        <begin position="903"/>
        <end position="951"/>
    </location>
</feature>
<feature type="domain" description="HOOK N-terminal" evidence="6">
    <location>
        <begin position="23"/>
        <end position="151"/>
    </location>
</feature>
<dbReference type="GO" id="GO:0005813">
    <property type="term" value="C:centrosome"/>
    <property type="evidence" value="ECO:0007669"/>
    <property type="project" value="TreeGrafter"/>
</dbReference>
<dbReference type="GO" id="GO:0005737">
    <property type="term" value="C:cytoplasm"/>
    <property type="evidence" value="ECO:0007669"/>
    <property type="project" value="UniProtKB-SubCell"/>
</dbReference>
<feature type="compositionally biased region" description="Polar residues" evidence="5">
    <location>
        <begin position="1058"/>
        <end position="1070"/>
    </location>
</feature>
<dbReference type="GO" id="GO:0051959">
    <property type="term" value="F:dynein light intermediate chain binding"/>
    <property type="evidence" value="ECO:0007669"/>
    <property type="project" value="TreeGrafter"/>
</dbReference>
<reference evidence="7 8" key="1">
    <citation type="submission" date="2020-02" db="EMBL/GenBank/DDBJ databases">
        <authorList>
            <person name="Ferguson B K."/>
        </authorList>
    </citation>
    <scope>NUCLEOTIDE SEQUENCE [LARGE SCALE GENOMIC DNA]</scope>
</reference>
<evidence type="ECO:0000313" key="7">
    <source>
        <dbReference type="EMBL" id="CAB0034501.1"/>
    </source>
</evidence>
<evidence type="ECO:0000256" key="5">
    <source>
        <dbReference type="SAM" id="MobiDB-lite"/>
    </source>
</evidence>
<accession>A0A6H5II92</accession>
<feature type="compositionally biased region" description="Polar residues" evidence="5">
    <location>
        <begin position="1128"/>
        <end position="1138"/>
    </location>
</feature>
<dbReference type="PANTHER" id="PTHR18947:SF28">
    <property type="entry name" value="GIRDIN, ISOFORM A"/>
    <property type="match status" value="1"/>
</dbReference>
<dbReference type="OrthoDB" id="10254988at2759"/>
<dbReference type="AlphaFoldDB" id="A0A6H5II92"/>
<feature type="coiled-coil region" evidence="4">
    <location>
        <begin position="266"/>
        <end position="410"/>
    </location>
</feature>
<evidence type="ECO:0000259" key="6">
    <source>
        <dbReference type="Pfam" id="PF19047"/>
    </source>
</evidence>
<dbReference type="GO" id="GO:0031122">
    <property type="term" value="P:cytoplasmic microtubule organization"/>
    <property type="evidence" value="ECO:0007669"/>
    <property type="project" value="TreeGrafter"/>
</dbReference>
<evidence type="ECO:0000256" key="2">
    <source>
        <dbReference type="ARBA" id="ARBA00022490"/>
    </source>
</evidence>
<feature type="compositionally biased region" description="Polar residues" evidence="5">
    <location>
        <begin position="1178"/>
        <end position="1189"/>
    </location>
</feature>
<feature type="region of interest" description="Disordered" evidence="5">
    <location>
        <begin position="1178"/>
        <end position="1211"/>
    </location>
</feature>
<comment type="subcellular location">
    <subcellularLocation>
        <location evidence="1">Cytoplasm</location>
    </subcellularLocation>
</comment>
<organism evidence="7 8">
    <name type="scientific">Trichogramma brassicae</name>
    <dbReference type="NCBI Taxonomy" id="86971"/>
    <lineage>
        <taxon>Eukaryota</taxon>
        <taxon>Metazoa</taxon>
        <taxon>Ecdysozoa</taxon>
        <taxon>Arthropoda</taxon>
        <taxon>Hexapoda</taxon>
        <taxon>Insecta</taxon>
        <taxon>Pterygota</taxon>
        <taxon>Neoptera</taxon>
        <taxon>Endopterygota</taxon>
        <taxon>Hymenoptera</taxon>
        <taxon>Apocrita</taxon>
        <taxon>Proctotrupomorpha</taxon>
        <taxon>Chalcidoidea</taxon>
        <taxon>Trichogrammatidae</taxon>
        <taxon>Trichogramma</taxon>
    </lineage>
</organism>
<keyword evidence="8" id="KW-1185">Reference proteome</keyword>
<dbReference type="InterPro" id="IPR043936">
    <property type="entry name" value="HOOK_N"/>
</dbReference>